<dbReference type="PANTHER" id="PTHR31466">
    <property type="entry name" value="GENE 5591-RELATED"/>
    <property type="match status" value="1"/>
</dbReference>
<feature type="compositionally biased region" description="Basic and acidic residues" evidence="1">
    <location>
        <begin position="839"/>
        <end position="859"/>
    </location>
</feature>
<sequence length="888" mass="97303">MSENSQSSPFFGTESTLHPSLPLLSNSVQPAGTVCNFSRVSTPDVSSAWLLPSASSTSLQPLMANAYLNPHAGTTMLTVLTEKGEISTSAPSYPGALKCDCTRSTHGREDALQEFNMTLIDQDTTLSSLAVTNQCDKILDPNAIVPFHPTLSASFVQVTPPQMPNQGYSLAPSYQEGSQFYYYEHNNLGPLIAGEYGQCLQPHGSVSYHGNQTSSLQPEMVMVLKEIQPRNIQIPFFTSAFSYSTSAQSMPENSLPVVQMETSLGLPPSGQTHCQLQSPELCNTCVQVSQIRPPAVNGDKALTAPIHSPSEFLALPPAPSLEQPENKTMPEIKEGTKENQDTPVLTLEQHPDLQQPLHCTDTESLRQKPDSDNAHLGCICMGPKELVGLENEIGSSFDFKDITRFGADIQLPQLLNTLTDIDQYQSCENWRVTNGPSDQVRKNEHKSFELLEGAPQAKIQHRDLVEGEGAVSVTGASDRAIDNMAKHPEGKAPKGPPSKNRRARKQGQERPSRPENTSKKTEELKQSRNRVKAEKEPSIPKTKRKRNPPELSQNSFKKPRTNLAMHMLESVQVFHPLGKKSEKKTGISSFRGLGTFTSNKDSSPGSVTTTVLNMPCEGQGPPKSPGKVQRAESSVDKDCLSPSQYELPPAGKVKLVPLPFPTLDKPQSRPASRKPLSLALRRPTAVYPVQHHSHSAQPTTLRPAQPPPASSSLIASAKPAPPISSSATGPNVTNPNQSSAVPQLTTSRPIPYRASSTTSFLRELVSAARNKVPSPPRPVPYRASSNTSFQRELVSAARNKVPSPPKPQTQYLLHDFSRQPIPWKKVDILGPVVSQPITKEQRPEREAMKRRAQQERENAVKNPSTGKLQIFLQRERDMEISQYYGYAM</sequence>
<dbReference type="Pfam" id="PF15442">
    <property type="entry name" value="DUF4629"/>
    <property type="match status" value="1"/>
</dbReference>
<dbReference type="Ensembl" id="ENSMSIT00000012207.1">
    <property type="protein sequence ID" value="ENSMSIP00000009619.1"/>
    <property type="gene ID" value="ENSMSIG00000008481.1"/>
</dbReference>
<dbReference type="PANTHER" id="PTHR31466:SF10">
    <property type="entry name" value="MCG1026354, ISOFORM CRA_A-RELATED"/>
    <property type="match status" value="1"/>
</dbReference>
<proteinExistence type="predicted"/>
<organism evidence="3 4">
    <name type="scientific">Mus spicilegus</name>
    <name type="common">Mound-building mouse</name>
    <dbReference type="NCBI Taxonomy" id="10103"/>
    <lineage>
        <taxon>Eukaryota</taxon>
        <taxon>Metazoa</taxon>
        <taxon>Chordata</taxon>
        <taxon>Craniata</taxon>
        <taxon>Vertebrata</taxon>
        <taxon>Euteleostomi</taxon>
        <taxon>Mammalia</taxon>
        <taxon>Eutheria</taxon>
        <taxon>Euarchontoglires</taxon>
        <taxon>Glires</taxon>
        <taxon>Rodentia</taxon>
        <taxon>Myomorpha</taxon>
        <taxon>Muroidea</taxon>
        <taxon>Muridae</taxon>
        <taxon>Murinae</taxon>
        <taxon>Mus</taxon>
        <taxon>Mus</taxon>
    </lineage>
</organism>
<feature type="compositionally biased region" description="Polar residues" evidence="1">
    <location>
        <begin position="728"/>
        <end position="752"/>
    </location>
</feature>
<evidence type="ECO:0000259" key="2">
    <source>
        <dbReference type="Pfam" id="PF15442"/>
    </source>
</evidence>
<feature type="compositionally biased region" description="Polar residues" evidence="1">
    <location>
        <begin position="595"/>
        <end position="612"/>
    </location>
</feature>
<feature type="region of interest" description="Disordered" evidence="1">
    <location>
        <begin position="485"/>
        <end position="562"/>
    </location>
</feature>
<dbReference type="InterPro" id="IPR040292">
    <property type="entry name" value="C2orf78-like"/>
</dbReference>
<feature type="domain" description="DUF4629" evidence="2">
    <location>
        <begin position="436"/>
        <end position="581"/>
    </location>
</feature>
<dbReference type="GeneTree" id="ENSGT00390000014208"/>
<evidence type="ECO:0000313" key="3">
    <source>
        <dbReference type="Ensembl" id="ENSMSIP00000009619.1"/>
    </source>
</evidence>
<accession>A0A8C6MSY1</accession>
<dbReference type="Proteomes" id="UP000694415">
    <property type="component" value="Unplaced"/>
</dbReference>
<reference evidence="3" key="2">
    <citation type="submission" date="2025-09" db="UniProtKB">
        <authorList>
            <consortium name="Ensembl"/>
        </authorList>
    </citation>
    <scope>IDENTIFICATION</scope>
</reference>
<feature type="region of interest" description="Disordered" evidence="1">
    <location>
        <begin position="839"/>
        <end position="867"/>
    </location>
</feature>
<feature type="compositionally biased region" description="Low complexity" evidence="1">
    <location>
        <begin position="710"/>
        <end position="727"/>
    </location>
</feature>
<feature type="region of interest" description="Disordered" evidence="1">
    <location>
        <begin position="577"/>
        <end position="752"/>
    </location>
</feature>
<evidence type="ECO:0000313" key="4">
    <source>
        <dbReference type="Proteomes" id="UP000694415"/>
    </source>
</evidence>
<protein>
    <recommendedName>
        <fullName evidence="2">DUF4629 domain-containing protein</fullName>
    </recommendedName>
</protein>
<reference evidence="3" key="1">
    <citation type="submission" date="2025-08" db="UniProtKB">
        <authorList>
            <consortium name="Ensembl"/>
        </authorList>
    </citation>
    <scope>IDENTIFICATION</scope>
</reference>
<feature type="compositionally biased region" description="Basic and acidic residues" evidence="1">
    <location>
        <begin position="506"/>
        <end position="538"/>
    </location>
</feature>
<feature type="region of interest" description="Disordered" evidence="1">
    <location>
        <begin position="768"/>
        <end position="787"/>
    </location>
</feature>
<dbReference type="InterPro" id="IPR027898">
    <property type="entry name" value="DUF4629"/>
</dbReference>
<keyword evidence="4" id="KW-1185">Reference proteome</keyword>
<evidence type="ECO:0000256" key="1">
    <source>
        <dbReference type="SAM" id="MobiDB-lite"/>
    </source>
</evidence>
<dbReference type="AlphaFoldDB" id="A0A8C6MSY1"/>
<name>A0A8C6MSY1_MUSSI</name>
<feature type="compositionally biased region" description="Basic and acidic residues" evidence="1">
    <location>
        <begin position="629"/>
        <end position="639"/>
    </location>
</feature>